<dbReference type="GO" id="GO:0006952">
    <property type="term" value="P:defense response"/>
    <property type="evidence" value="ECO:0007669"/>
    <property type="project" value="InterPro"/>
</dbReference>
<dbReference type="InterPro" id="IPR027417">
    <property type="entry name" value="P-loop_NTPase"/>
</dbReference>
<dbReference type="SUPFAM" id="SSF52058">
    <property type="entry name" value="L domain-like"/>
    <property type="match status" value="1"/>
</dbReference>
<protein>
    <submittedName>
        <fullName evidence="4">TMV resistance protein N isoform A</fullName>
    </submittedName>
    <submittedName>
        <fullName evidence="5">TMV resistance protein N isoform C</fullName>
    </submittedName>
</protein>
<dbReference type="Gene3D" id="1.10.8.430">
    <property type="entry name" value="Helical domain of apoptotic protease-activating factors"/>
    <property type="match status" value="1"/>
</dbReference>
<evidence type="ECO:0000259" key="3">
    <source>
        <dbReference type="PROSITE" id="PS50104"/>
    </source>
</evidence>
<evidence type="ECO:0000313" key="5">
    <source>
        <dbReference type="EMBL" id="RZC19636.1"/>
    </source>
</evidence>
<dbReference type="InterPro" id="IPR044974">
    <property type="entry name" value="Disease_R_plants"/>
</dbReference>
<dbReference type="InterPro" id="IPR002182">
    <property type="entry name" value="NB-ARC"/>
</dbReference>
<dbReference type="SUPFAM" id="SSF52200">
    <property type="entry name" value="Toll/Interleukin receptor TIR domain"/>
    <property type="match status" value="1"/>
</dbReference>
<evidence type="ECO:0000313" key="6">
    <source>
        <dbReference type="Proteomes" id="UP000289340"/>
    </source>
</evidence>
<dbReference type="GO" id="GO:0043531">
    <property type="term" value="F:ADP binding"/>
    <property type="evidence" value="ECO:0007669"/>
    <property type="project" value="InterPro"/>
</dbReference>
<gene>
    <name evidence="5" type="ORF">D0Y65_006456</name>
</gene>
<dbReference type="InterPro" id="IPR032675">
    <property type="entry name" value="LRR_dom_sf"/>
</dbReference>
<dbReference type="Proteomes" id="UP000289340">
    <property type="component" value="Chromosome 3"/>
</dbReference>
<dbReference type="Gramene" id="XM_028368954.1">
    <property type="protein sequence ID" value="XP_028224755.1"/>
    <property type="gene ID" value="LOC114406284"/>
</dbReference>
<evidence type="ECO:0000313" key="4">
    <source>
        <dbReference type="EMBL" id="RZC19634.1"/>
    </source>
</evidence>
<dbReference type="EMBL" id="QZWG01000003">
    <property type="protein sequence ID" value="RZC19634.1"/>
    <property type="molecule type" value="Genomic_DNA"/>
</dbReference>
<dbReference type="PANTHER" id="PTHR11017">
    <property type="entry name" value="LEUCINE-RICH REPEAT-CONTAINING PROTEIN"/>
    <property type="match status" value="1"/>
</dbReference>
<dbReference type="Gene3D" id="3.40.50.10140">
    <property type="entry name" value="Toll/interleukin-1 receptor homology (TIR) domain"/>
    <property type="match status" value="1"/>
</dbReference>
<dbReference type="Pfam" id="PF00931">
    <property type="entry name" value="NB-ARC"/>
    <property type="match status" value="1"/>
</dbReference>
<organism evidence="5 6">
    <name type="scientific">Glycine soja</name>
    <name type="common">Wild soybean</name>
    <dbReference type="NCBI Taxonomy" id="3848"/>
    <lineage>
        <taxon>Eukaryota</taxon>
        <taxon>Viridiplantae</taxon>
        <taxon>Streptophyta</taxon>
        <taxon>Embryophyta</taxon>
        <taxon>Tracheophyta</taxon>
        <taxon>Spermatophyta</taxon>
        <taxon>Magnoliopsida</taxon>
        <taxon>eudicotyledons</taxon>
        <taxon>Gunneridae</taxon>
        <taxon>Pentapetalae</taxon>
        <taxon>rosids</taxon>
        <taxon>fabids</taxon>
        <taxon>Fabales</taxon>
        <taxon>Fabaceae</taxon>
        <taxon>Papilionoideae</taxon>
        <taxon>50 kb inversion clade</taxon>
        <taxon>NPAAA clade</taxon>
        <taxon>indigoferoid/millettioid clade</taxon>
        <taxon>Phaseoleae</taxon>
        <taxon>Glycine</taxon>
        <taxon>Glycine subgen. Soja</taxon>
    </lineage>
</organism>
<dbReference type="InterPro" id="IPR000157">
    <property type="entry name" value="TIR_dom"/>
</dbReference>
<dbReference type="SMART" id="SM00255">
    <property type="entry name" value="TIR"/>
    <property type="match status" value="1"/>
</dbReference>
<keyword evidence="6" id="KW-1185">Reference proteome</keyword>
<dbReference type="InterPro" id="IPR035897">
    <property type="entry name" value="Toll_tir_struct_dom_sf"/>
</dbReference>
<dbReference type="GO" id="GO:0007165">
    <property type="term" value="P:signal transduction"/>
    <property type="evidence" value="ECO:0007669"/>
    <property type="project" value="InterPro"/>
</dbReference>
<reference evidence="5 6" key="1">
    <citation type="submission" date="2018-09" db="EMBL/GenBank/DDBJ databases">
        <title>A high-quality reference genome of wild soybean provides a powerful tool to mine soybean genomes.</title>
        <authorList>
            <person name="Xie M."/>
            <person name="Chung C.Y.L."/>
            <person name="Li M.-W."/>
            <person name="Wong F.-L."/>
            <person name="Chan T.-F."/>
            <person name="Lam H.-M."/>
        </authorList>
    </citation>
    <scope>NUCLEOTIDE SEQUENCE [LARGE SCALE GENOMIC DNA]</scope>
    <source>
        <strain evidence="6">cv. W05</strain>
        <tissue evidence="5">Hypocotyl of etiolated seedlings</tissue>
    </source>
</reference>
<dbReference type="SUPFAM" id="SSF52540">
    <property type="entry name" value="P-loop containing nucleoside triphosphate hydrolases"/>
    <property type="match status" value="1"/>
</dbReference>
<evidence type="ECO:0000256" key="2">
    <source>
        <dbReference type="ARBA" id="ARBA00022737"/>
    </source>
</evidence>
<dbReference type="AlphaFoldDB" id="A0A445L8Q1"/>
<dbReference type="InterPro" id="IPR042197">
    <property type="entry name" value="Apaf_helical"/>
</dbReference>
<dbReference type="PRINTS" id="PR00364">
    <property type="entry name" value="DISEASERSIST"/>
</dbReference>
<dbReference type="PANTHER" id="PTHR11017:SF271">
    <property type="entry name" value="DISEASE RESISTANCE PROTEIN (TIR-NBS-LRR CLASS) FAMILY"/>
    <property type="match status" value="1"/>
</dbReference>
<keyword evidence="1" id="KW-0433">Leucine-rich repeat</keyword>
<dbReference type="Gene3D" id="3.40.50.300">
    <property type="entry name" value="P-loop containing nucleotide triphosphate hydrolases"/>
    <property type="match status" value="1"/>
</dbReference>
<name>A0A445L8Q1_GLYSO</name>
<dbReference type="EMBL" id="QZWG01000003">
    <property type="protein sequence ID" value="RZC19636.1"/>
    <property type="molecule type" value="Genomic_DNA"/>
</dbReference>
<dbReference type="Pfam" id="PF23282">
    <property type="entry name" value="WHD_ROQ1"/>
    <property type="match status" value="1"/>
</dbReference>
<dbReference type="InterPro" id="IPR058192">
    <property type="entry name" value="WHD_ROQ1-like"/>
</dbReference>
<evidence type="ECO:0000256" key="1">
    <source>
        <dbReference type="ARBA" id="ARBA00022614"/>
    </source>
</evidence>
<comment type="caution">
    <text evidence="5">The sequence shown here is derived from an EMBL/GenBank/DDBJ whole genome shotgun (WGS) entry which is preliminary data.</text>
</comment>
<dbReference type="Pfam" id="PF01582">
    <property type="entry name" value="TIR"/>
    <property type="match status" value="1"/>
</dbReference>
<feature type="domain" description="TIR" evidence="3">
    <location>
        <begin position="25"/>
        <end position="229"/>
    </location>
</feature>
<dbReference type="Gene3D" id="3.80.10.10">
    <property type="entry name" value="Ribonuclease Inhibitor"/>
    <property type="match status" value="1"/>
</dbReference>
<dbReference type="PROSITE" id="PS50104">
    <property type="entry name" value="TIR"/>
    <property type="match status" value="1"/>
</dbReference>
<accession>A0A445L8Q1</accession>
<sequence length="1127" mass="128719">MPSDREIDHFDFLSQWPSAIPVLKRIYEVFLSFRGEDTRASFTSHLYTALLNAGIIVFKDDESLLRGDQIAPSLRLAIEQSRISVVVFSRNYAESRWCLDELEKIMECHRTIGQVVVPVFYDVDPSEVRHQTGEFGRTFEKLSDRILKEKQEVVPGWQDSKKNMLSRWKELRSTIRSSERWKELLWKTTVQSWKEALREAACISGVVVLNSRNESEAIKSIVENVTHLLDKRELFVADNPVGVEPRVQEMIQLLDLKSSNHVLLLGMWGMGGIGKTTTAKAIYNKIGRNFEGRSFLAHIREVWGQDTGKICLQKQILFDICKQTETIHNVESGKYLLKQRLCHKRVLLVLDDVSELEQLNTLCGSREWFGRGSRIIITSRDKHILRGKGVDKVYIMKGMDERESIELFSWHAFKQESLPEDFIELSANLIEYSGGLPLALEVLGCYLFDMEVTEWKTVLQKLKRIPNCQVQKKLKISYDGLSDDTEREIFLDIACFFIGMDRNDVICILNGCGLFAEHGIRVLVERSLVTVDDKNKLGMHDLLRDMGREIIRAKSPKEPEERSRLWFHEDVLDVLSKETGTKAVEGLTLMLPRTNTKCLSTTAFKKMKKLRLLQLAGVQLAGDFKNLSRDLRWLCWHGFPLKCIPTDFYQGSLVSIELENSNVKLLWKETQLMEKLKILNLSHSSNLTQTPDFSNLPNLEKLILIDCPRLSKVSHTIGRLKEVVMINLKDCVSLRNLPRSIYKLKSLKTLILSGCLMIDKLEEDLEQMKSLTTLIADNTAITRVPFSLVRSRSIGYISLCGHEGFSRDVIPSIIWSWMSPTKNPSCLVQSYVGMSSLVSLNIPNSSSQDLSTISKDLPKLRSLWVDCSSKPQLSRDTRIILDALYATTNLGELESTATTSQVPNIKTSALIECNSQVHFSGSKSSLKSLLIHMGMNCQGSYILKQRILQNMTTSGCYYGLLPGDNYPDWLTFNFDGSSVTFDVPRVNGRNLKTMMCIIHCFTPDNITSDGLKNVLIINHTKNTIQLYKRDTLVSFEDEEWQIVVSNIEPGNNVEVIVVFENRFIVKKTTVYLIYDEPIDKKLEYCHASDKNVIVSSGDENISTVRWISLQEEPTNDFKQKQKRRKIE</sequence>
<keyword evidence="2" id="KW-0677">Repeat</keyword>
<proteinExistence type="predicted"/>